<proteinExistence type="predicted"/>
<organism evidence="1 2">
    <name type="scientific">Arctia plantaginis</name>
    <name type="common">Wood tiger moth</name>
    <name type="synonym">Phalaena plantaginis</name>
    <dbReference type="NCBI Taxonomy" id="874455"/>
    <lineage>
        <taxon>Eukaryota</taxon>
        <taxon>Metazoa</taxon>
        <taxon>Ecdysozoa</taxon>
        <taxon>Arthropoda</taxon>
        <taxon>Hexapoda</taxon>
        <taxon>Insecta</taxon>
        <taxon>Pterygota</taxon>
        <taxon>Neoptera</taxon>
        <taxon>Endopterygota</taxon>
        <taxon>Lepidoptera</taxon>
        <taxon>Glossata</taxon>
        <taxon>Ditrysia</taxon>
        <taxon>Noctuoidea</taxon>
        <taxon>Erebidae</taxon>
        <taxon>Arctiinae</taxon>
        <taxon>Arctia</taxon>
    </lineage>
</organism>
<evidence type="ECO:0000313" key="1">
    <source>
        <dbReference type="EMBL" id="CAB3251849.1"/>
    </source>
</evidence>
<gene>
    <name evidence="1" type="ORF">APLA_LOCUS13224</name>
</gene>
<name>A0A8S1AXJ8_ARCPL</name>
<sequence length="69" mass="8128">MPYRDSDYFRAQIDGNMCRYVFILNFFTLIRILLNCPECHEYAHDKGTIPPALWSTNIVGIILEYLTLK</sequence>
<evidence type="ECO:0000313" key="2">
    <source>
        <dbReference type="Proteomes" id="UP000494106"/>
    </source>
</evidence>
<dbReference type="AlphaFoldDB" id="A0A8S1AXJ8"/>
<reference evidence="1 2" key="1">
    <citation type="submission" date="2020-04" db="EMBL/GenBank/DDBJ databases">
        <authorList>
            <person name="Wallbank WR R."/>
            <person name="Pardo Diaz C."/>
            <person name="Kozak K."/>
            <person name="Martin S."/>
            <person name="Jiggins C."/>
            <person name="Moest M."/>
            <person name="Warren A I."/>
            <person name="Byers J.R.P. K."/>
            <person name="Montejo-Kovacevich G."/>
            <person name="Yen C E."/>
        </authorList>
    </citation>
    <scope>NUCLEOTIDE SEQUENCE [LARGE SCALE GENOMIC DNA]</scope>
</reference>
<keyword evidence="2" id="KW-1185">Reference proteome</keyword>
<comment type="caution">
    <text evidence="1">The sequence shown here is derived from an EMBL/GenBank/DDBJ whole genome shotgun (WGS) entry which is preliminary data.</text>
</comment>
<protein>
    <submittedName>
        <fullName evidence="1">Uncharacterized protein</fullName>
    </submittedName>
</protein>
<dbReference type="EMBL" id="CADEBC010000551">
    <property type="protein sequence ID" value="CAB3251849.1"/>
    <property type="molecule type" value="Genomic_DNA"/>
</dbReference>
<accession>A0A8S1AXJ8</accession>
<dbReference type="Proteomes" id="UP000494106">
    <property type="component" value="Unassembled WGS sequence"/>
</dbReference>